<protein>
    <submittedName>
        <fullName evidence="1">Uncharacterized protein</fullName>
    </submittedName>
</protein>
<dbReference type="EMBL" id="MZ334525">
    <property type="protein sequence ID" value="UBF23163.1"/>
    <property type="molecule type" value="Genomic_DNA"/>
</dbReference>
<evidence type="ECO:0000313" key="2">
    <source>
        <dbReference type="Proteomes" id="UP000827814"/>
    </source>
</evidence>
<organism evidence="1 2">
    <name type="scientific">Haloarcula tailed virus 2</name>
    <dbReference type="NCBI Taxonomy" id="2877989"/>
    <lineage>
        <taxon>Viruses</taxon>
        <taxon>Duplodnaviria</taxon>
        <taxon>Heunggongvirae</taxon>
        <taxon>Uroviricota</taxon>
        <taxon>Caudoviricetes</taxon>
        <taxon>Thumleimavirales</taxon>
        <taxon>Soleiviridae</taxon>
        <taxon>Eilatmyovirus</taxon>
        <taxon>Eilatmyovirus salis</taxon>
        <taxon>Eilatmyovirus HATV2</taxon>
    </lineage>
</organism>
<dbReference type="Proteomes" id="UP000827814">
    <property type="component" value="Segment"/>
</dbReference>
<keyword evidence="2" id="KW-1185">Reference proteome</keyword>
<name>A0AAE9BZ92_9CAUD</name>
<accession>A0AAE9BZ92</accession>
<reference evidence="1" key="1">
    <citation type="submission" date="2021-05" db="EMBL/GenBank/DDBJ databases">
        <title>Diversity, taxonomy and evolution of archaeal viruses of the class Caudoviricetes.</title>
        <authorList>
            <person name="Liu Y."/>
            <person name="Demina T.A."/>
            <person name="Roux S."/>
            <person name="Aiewsakun P."/>
            <person name="Kazlauskas D."/>
            <person name="Simmonds P."/>
            <person name="Prangishvili D."/>
            <person name="Oksanen H.M."/>
            <person name="Krupovic M."/>
        </authorList>
    </citation>
    <scope>NUCLEOTIDE SEQUENCE</scope>
    <source>
        <strain evidence="1">HATV-2/44</strain>
    </source>
</reference>
<proteinExistence type="predicted"/>
<gene>
    <name evidence="1" type="ORF">HATV-2_gp12</name>
</gene>
<evidence type="ECO:0000313" key="1">
    <source>
        <dbReference type="EMBL" id="UBF23163.1"/>
    </source>
</evidence>
<sequence>MGFYIEQTDRSLMSAMPAEDIPVGTLVANGSAVGTVELAEAQNHADWDGVAEAPRRAEYIAEESDEGSDFTYKSGDQPDDLSDNGYLVIYGGDSDGDLIRVRSIVDETDAPAPSLTDGAVVGYVDTSAGALTSANAGRLVEEGYVDTTGSPTTYNRTNGNFVAIGKVVQDSVTTNDTPVRVQVQKNL</sequence>